<evidence type="ECO:0000259" key="1">
    <source>
        <dbReference type="Pfam" id="PF14529"/>
    </source>
</evidence>
<name>A0AA38IB63_9CUCU</name>
<reference evidence="2" key="1">
    <citation type="journal article" date="2023" name="G3 (Bethesda)">
        <title>Whole genome assemblies of Zophobas morio and Tenebrio molitor.</title>
        <authorList>
            <person name="Kaur S."/>
            <person name="Stinson S.A."/>
            <person name="diCenzo G.C."/>
        </authorList>
    </citation>
    <scope>NUCLEOTIDE SEQUENCE</scope>
    <source>
        <strain evidence="2">QUZm001</strain>
    </source>
</reference>
<dbReference type="Proteomes" id="UP001168821">
    <property type="component" value="Unassembled WGS sequence"/>
</dbReference>
<gene>
    <name evidence="2" type="ORF">Zmor_018243</name>
</gene>
<proteinExistence type="predicted"/>
<dbReference type="AlphaFoldDB" id="A0AA38IB63"/>
<evidence type="ECO:0000313" key="2">
    <source>
        <dbReference type="EMBL" id="KAJ3652263.1"/>
    </source>
</evidence>
<evidence type="ECO:0000313" key="3">
    <source>
        <dbReference type="Proteomes" id="UP001168821"/>
    </source>
</evidence>
<dbReference type="InterPro" id="IPR005135">
    <property type="entry name" value="Endo/exonuclease/phosphatase"/>
</dbReference>
<keyword evidence="3" id="KW-1185">Reference proteome</keyword>
<accession>A0AA38IB63</accession>
<dbReference type="PANTHER" id="PTHR33395:SF22">
    <property type="entry name" value="REVERSE TRANSCRIPTASE DOMAIN-CONTAINING PROTEIN"/>
    <property type="match status" value="1"/>
</dbReference>
<dbReference type="GO" id="GO:0007508">
    <property type="term" value="P:larval heart development"/>
    <property type="evidence" value="ECO:0007669"/>
    <property type="project" value="TreeGrafter"/>
</dbReference>
<comment type="caution">
    <text evidence="2">The sequence shown here is derived from an EMBL/GenBank/DDBJ whole genome shotgun (WGS) entry which is preliminary data.</text>
</comment>
<dbReference type="GO" id="GO:0031012">
    <property type="term" value="C:extracellular matrix"/>
    <property type="evidence" value="ECO:0007669"/>
    <property type="project" value="TreeGrafter"/>
</dbReference>
<dbReference type="InterPro" id="IPR036691">
    <property type="entry name" value="Endo/exonu/phosph_ase_sf"/>
</dbReference>
<organism evidence="2 3">
    <name type="scientific">Zophobas morio</name>
    <dbReference type="NCBI Taxonomy" id="2755281"/>
    <lineage>
        <taxon>Eukaryota</taxon>
        <taxon>Metazoa</taxon>
        <taxon>Ecdysozoa</taxon>
        <taxon>Arthropoda</taxon>
        <taxon>Hexapoda</taxon>
        <taxon>Insecta</taxon>
        <taxon>Pterygota</taxon>
        <taxon>Neoptera</taxon>
        <taxon>Endopterygota</taxon>
        <taxon>Coleoptera</taxon>
        <taxon>Polyphaga</taxon>
        <taxon>Cucujiformia</taxon>
        <taxon>Tenebrionidae</taxon>
        <taxon>Zophobas</taxon>
    </lineage>
</organism>
<sequence length="315" mass="35909">MTNSIAYTNLASLVAKYDHLVAVVRDVQPSFLLVSETWLDPDIPNALILLDGFHIYRQDRIGRRGGGVCVYVADHILSKYSVSIINYNTENIESLFLQVTDKTLTFVLGCIYRPPSSVLNDDKLLFQTLSELASNNNKVFIFGDFNLPDVKWPLEMSHNYSGSSQLLVDLLLSHHLIQLVDQPTRYRAGQQPSTLDLIITSDDDLLANLEYLDPVGNSDHVVLKVNMQICTFRRERTVSFLRTVTDYKSVNEDLKKLDWFTLFSDQSIEQNWQVFKNVLRSTVSKHSAVITVKRSSTKPWITAKILKLVRTKRAL</sequence>
<protein>
    <recommendedName>
        <fullName evidence="1">Endonuclease/exonuclease/phosphatase domain-containing protein</fullName>
    </recommendedName>
</protein>
<dbReference type="SUPFAM" id="SSF56219">
    <property type="entry name" value="DNase I-like"/>
    <property type="match status" value="1"/>
</dbReference>
<dbReference type="Pfam" id="PF14529">
    <property type="entry name" value="Exo_endo_phos_2"/>
    <property type="match status" value="1"/>
</dbReference>
<dbReference type="PANTHER" id="PTHR33395">
    <property type="entry name" value="TRANSCRIPTASE, PUTATIVE-RELATED-RELATED"/>
    <property type="match status" value="1"/>
</dbReference>
<dbReference type="Gene3D" id="3.60.10.10">
    <property type="entry name" value="Endonuclease/exonuclease/phosphatase"/>
    <property type="match status" value="1"/>
</dbReference>
<feature type="domain" description="Endonuclease/exonuclease/phosphatase" evidence="1">
    <location>
        <begin position="109"/>
        <end position="221"/>
    </location>
</feature>
<dbReference type="GO" id="GO:0061343">
    <property type="term" value="P:cell adhesion involved in heart morphogenesis"/>
    <property type="evidence" value="ECO:0007669"/>
    <property type="project" value="TreeGrafter"/>
</dbReference>
<dbReference type="EMBL" id="JALNTZ010000005">
    <property type="protein sequence ID" value="KAJ3652263.1"/>
    <property type="molecule type" value="Genomic_DNA"/>
</dbReference>
<dbReference type="GO" id="GO:0003824">
    <property type="term" value="F:catalytic activity"/>
    <property type="evidence" value="ECO:0007669"/>
    <property type="project" value="InterPro"/>
</dbReference>